<dbReference type="EMBL" id="LHZR01000087">
    <property type="protein sequence ID" value="KXV50013.1"/>
    <property type="molecule type" value="Genomic_DNA"/>
</dbReference>
<evidence type="ECO:0000256" key="1">
    <source>
        <dbReference type="ARBA" id="ARBA00007847"/>
    </source>
</evidence>
<dbReference type="RefSeq" id="WP_062106357.1">
    <property type="nucleotide sequence ID" value="NZ_LHZR01000087.1"/>
</dbReference>
<protein>
    <submittedName>
        <fullName evidence="3">Racemase</fullName>
    </submittedName>
</protein>
<evidence type="ECO:0000313" key="3">
    <source>
        <dbReference type="EMBL" id="KXV50013.1"/>
    </source>
</evidence>
<dbReference type="OrthoDB" id="9803739at2"/>
<dbReference type="PANTHER" id="PTHR21198:SF7">
    <property type="entry name" value="ASPARTATE-GLUTAMATE RACEMASE FAMILY"/>
    <property type="match status" value="1"/>
</dbReference>
<dbReference type="Proteomes" id="UP000075636">
    <property type="component" value="Unassembled WGS sequence"/>
</dbReference>
<sequence>MRALGLLGGMSWESTAIYYRLLNEEVRTRKGGLHSAPLLLWSPDFAPIADRQREDDWSTLAEQLGRAGQHLKQSGAEALLICSNTMHCLHETIEQAAGIPALHIADGTGEALQRAGCKHPALLATRFTMEGTFYTQRLRDLFGITAMVPDEEARSGIHCIIYEELCRGVIRDESRAYYRDVIKQMKAEGADSVILGCTEITMLIKQDDTDLPVFDTTALHAAAGVSWILG</sequence>
<dbReference type="SUPFAM" id="SSF53681">
    <property type="entry name" value="Aspartate/glutamate racemase"/>
    <property type="match status" value="2"/>
</dbReference>
<accession>A0A149TM17</accession>
<proteinExistence type="inferred from homology"/>
<organism evidence="3 4">
    <name type="scientific">Gluconobacter albidus</name>
    <dbReference type="NCBI Taxonomy" id="318683"/>
    <lineage>
        <taxon>Bacteria</taxon>
        <taxon>Pseudomonadati</taxon>
        <taxon>Pseudomonadota</taxon>
        <taxon>Alphaproteobacteria</taxon>
        <taxon>Acetobacterales</taxon>
        <taxon>Acetobacteraceae</taxon>
        <taxon>Gluconobacter</taxon>
    </lineage>
</organism>
<dbReference type="Pfam" id="PF01177">
    <property type="entry name" value="Asp_Glu_race"/>
    <property type="match status" value="1"/>
</dbReference>
<dbReference type="PATRIC" id="fig|318683.6.peg.2185"/>
<dbReference type="NCBIfam" id="TIGR00035">
    <property type="entry name" value="asp_race"/>
    <property type="match status" value="1"/>
</dbReference>
<keyword evidence="2" id="KW-0413">Isomerase</keyword>
<comment type="similarity">
    <text evidence="1">Belongs to the aspartate/glutamate racemases family.</text>
</comment>
<evidence type="ECO:0000256" key="2">
    <source>
        <dbReference type="ARBA" id="ARBA00023235"/>
    </source>
</evidence>
<gene>
    <name evidence="3" type="ORF">AD945_02975</name>
</gene>
<dbReference type="InterPro" id="IPR004380">
    <property type="entry name" value="Asp_race"/>
</dbReference>
<dbReference type="PANTHER" id="PTHR21198">
    <property type="entry name" value="GLUTAMATE RACEMASE"/>
    <property type="match status" value="1"/>
</dbReference>
<dbReference type="AlphaFoldDB" id="A0A149TM17"/>
<evidence type="ECO:0000313" key="4">
    <source>
        <dbReference type="Proteomes" id="UP000075636"/>
    </source>
</evidence>
<dbReference type="GO" id="GO:0047661">
    <property type="term" value="F:amino-acid racemase activity"/>
    <property type="evidence" value="ECO:0007669"/>
    <property type="project" value="InterPro"/>
</dbReference>
<comment type="caution">
    <text evidence="3">The sequence shown here is derived from an EMBL/GenBank/DDBJ whole genome shotgun (WGS) entry which is preliminary data.</text>
</comment>
<name>A0A149TM17_9PROT</name>
<reference evidence="3 4" key="1">
    <citation type="submission" date="2015-06" db="EMBL/GenBank/DDBJ databases">
        <title>Improved classification and identification of acetic acid bacteria using matrix-assisted laser desorption/ionization time-of-flight mass spectrometry; Gluconobacter nephelii and Gluconobacter uchimurae are later heterotypic synonyms of Gluconobacter japonicus and Gluconobacter oxydans, respectively.</title>
        <authorList>
            <person name="Li L."/>
            <person name="Cleenwerck I."/>
            <person name="De Vuyst L."/>
            <person name="Vandamme P."/>
        </authorList>
    </citation>
    <scope>NUCLEOTIDE SEQUENCE [LARGE SCALE GENOMIC DNA]</scope>
    <source>
        <strain evidence="3 4">LMG 1768</strain>
    </source>
</reference>
<dbReference type="InterPro" id="IPR001920">
    <property type="entry name" value="Asp/Glu_race"/>
</dbReference>
<dbReference type="InterPro" id="IPR015942">
    <property type="entry name" value="Asp/Glu/hydantoin_racemase"/>
</dbReference>
<dbReference type="Gene3D" id="3.40.50.1860">
    <property type="match status" value="2"/>
</dbReference>